<feature type="compositionally biased region" description="Basic and acidic residues" evidence="1">
    <location>
        <begin position="238"/>
        <end position="251"/>
    </location>
</feature>
<feature type="compositionally biased region" description="Basic residues" evidence="1">
    <location>
        <begin position="51"/>
        <end position="60"/>
    </location>
</feature>
<dbReference type="Gene3D" id="2.60.200.20">
    <property type="match status" value="1"/>
</dbReference>
<comment type="caution">
    <text evidence="3">The sequence shown here is derived from an EMBL/GenBank/DDBJ whole genome shotgun (WGS) entry which is preliminary data.</text>
</comment>
<accession>A0A2P6QBW3</accession>
<gene>
    <name evidence="3" type="ORF">RchiOBHm_Chr5g0037921</name>
</gene>
<feature type="compositionally biased region" description="Basic and acidic residues" evidence="1">
    <location>
        <begin position="155"/>
        <end position="204"/>
    </location>
</feature>
<evidence type="ECO:0000259" key="2">
    <source>
        <dbReference type="PROSITE" id="PS50006"/>
    </source>
</evidence>
<dbReference type="OMA" id="WQKSCWL"/>
<dbReference type="AlphaFoldDB" id="A0A2P6QBW3"/>
<evidence type="ECO:0000313" key="3">
    <source>
        <dbReference type="EMBL" id="PRQ31659.1"/>
    </source>
</evidence>
<feature type="domain" description="FHA" evidence="2">
    <location>
        <begin position="336"/>
        <end position="399"/>
    </location>
</feature>
<dbReference type="InterPro" id="IPR008984">
    <property type="entry name" value="SMAD_FHA_dom_sf"/>
</dbReference>
<dbReference type="InterPro" id="IPR050923">
    <property type="entry name" value="Cell_Proc_Reg/RNA_Proc"/>
</dbReference>
<feature type="compositionally biased region" description="Basic and acidic residues" evidence="1">
    <location>
        <begin position="78"/>
        <end position="129"/>
    </location>
</feature>
<protein>
    <submittedName>
        <fullName evidence="3">Putative transcription factor interactor and regulator FHA-SMAD family</fullName>
    </submittedName>
</protein>
<feature type="compositionally biased region" description="Basic and acidic residues" evidence="1">
    <location>
        <begin position="1"/>
        <end position="18"/>
    </location>
</feature>
<dbReference type="Proteomes" id="UP000238479">
    <property type="component" value="Chromosome 5"/>
</dbReference>
<dbReference type="PANTHER" id="PTHR23308">
    <property type="entry name" value="NUCLEAR INHIBITOR OF PROTEIN PHOSPHATASE-1"/>
    <property type="match status" value="1"/>
</dbReference>
<dbReference type="SMART" id="SM00240">
    <property type="entry name" value="FHA"/>
    <property type="match status" value="1"/>
</dbReference>
<evidence type="ECO:0000313" key="4">
    <source>
        <dbReference type="Proteomes" id="UP000238479"/>
    </source>
</evidence>
<dbReference type="InterPro" id="IPR000253">
    <property type="entry name" value="FHA_dom"/>
</dbReference>
<dbReference type="STRING" id="74649.A0A2P6QBW3"/>
<name>A0A2P6QBW3_ROSCH</name>
<feature type="compositionally biased region" description="Basic residues" evidence="1">
    <location>
        <begin position="221"/>
        <end position="230"/>
    </location>
</feature>
<dbReference type="FunFam" id="2.60.200.20:FF:000028">
    <property type="entry name" value="FHA domain-containing protein DDL"/>
    <property type="match status" value="1"/>
</dbReference>
<reference evidence="3 4" key="1">
    <citation type="journal article" date="2018" name="Nat. Genet.">
        <title>The Rosa genome provides new insights in the design of modern roses.</title>
        <authorList>
            <person name="Bendahmane M."/>
        </authorList>
    </citation>
    <scope>NUCLEOTIDE SEQUENCE [LARGE SCALE GENOMIC DNA]</scope>
    <source>
        <strain evidence="4">cv. Old Blush</strain>
    </source>
</reference>
<proteinExistence type="predicted"/>
<sequence>MGRNLRNDSESPVRDRGSPRRRKSQSRTERSPTRHGKSNRGSSPPREKHSSRPKSPKHARSPSPPPRSPSPRTKRLRRAEAGRVPGREHERINDRGISRDLQERGSERDVGSGRKERVSGRNDTDDKSSRTRRGTSPSDRHRTSRHRSHSPLHAGDTRDGEKVIEGRGRNRSRGSEKSMHRQKSADGENETERRERRTAKDSTGHKSSRSRHGQSTSPLNGHHKNRHRTHSPQQAADTRARDEVPESREAEDGIDDNDSVATMRAAEEALEAQKKQKPSFELSGKLAAETNRFRGITLLYTEPAEGRPPHVKWRLYVFKGGEVLNDPIKIHRQSCYLFGRERRVADIPTDHPSCSKQHAVIQFRQVEKEEPDGTLSKEVKPYIMDLGSTNKTFVNESAIEPQRYYELMERDTIKFGNSSREYVLLHENSMD</sequence>
<dbReference type="SUPFAM" id="SSF49879">
    <property type="entry name" value="SMAD/FHA domain"/>
    <property type="match status" value="1"/>
</dbReference>
<dbReference type="Gramene" id="PRQ31659">
    <property type="protein sequence ID" value="PRQ31659"/>
    <property type="gene ID" value="RchiOBHm_Chr5g0037921"/>
</dbReference>
<dbReference type="Pfam" id="PF00498">
    <property type="entry name" value="FHA"/>
    <property type="match status" value="1"/>
</dbReference>
<keyword evidence="4" id="KW-1185">Reference proteome</keyword>
<dbReference type="OrthoDB" id="444265at2759"/>
<organism evidence="3 4">
    <name type="scientific">Rosa chinensis</name>
    <name type="common">China rose</name>
    <dbReference type="NCBI Taxonomy" id="74649"/>
    <lineage>
        <taxon>Eukaryota</taxon>
        <taxon>Viridiplantae</taxon>
        <taxon>Streptophyta</taxon>
        <taxon>Embryophyta</taxon>
        <taxon>Tracheophyta</taxon>
        <taxon>Spermatophyta</taxon>
        <taxon>Magnoliopsida</taxon>
        <taxon>eudicotyledons</taxon>
        <taxon>Gunneridae</taxon>
        <taxon>Pentapetalae</taxon>
        <taxon>rosids</taxon>
        <taxon>fabids</taxon>
        <taxon>Rosales</taxon>
        <taxon>Rosaceae</taxon>
        <taxon>Rosoideae</taxon>
        <taxon>Rosoideae incertae sedis</taxon>
        <taxon>Rosa</taxon>
    </lineage>
</organism>
<feature type="region of interest" description="Disordered" evidence="1">
    <location>
        <begin position="1"/>
        <end position="259"/>
    </location>
</feature>
<evidence type="ECO:0000256" key="1">
    <source>
        <dbReference type="SAM" id="MobiDB-lite"/>
    </source>
</evidence>
<dbReference type="PROSITE" id="PS50006">
    <property type="entry name" value="FHA_DOMAIN"/>
    <property type="match status" value="1"/>
</dbReference>
<dbReference type="EMBL" id="PDCK01000043">
    <property type="protein sequence ID" value="PRQ31659.1"/>
    <property type="molecule type" value="Genomic_DNA"/>
</dbReference>